<dbReference type="AlphaFoldDB" id="A0A0G1EMQ7"/>
<evidence type="ECO:0000313" key="5">
    <source>
        <dbReference type="Proteomes" id="UP000033907"/>
    </source>
</evidence>
<dbReference type="PANTHER" id="PTHR43793">
    <property type="entry name" value="FAD SYNTHASE"/>
    <property type="match status" value="1"/>
</dbReference>
<dbReference type="EMBL" id="LCGH01000007">
    <property type="protein sequence ID" value="KKT11341.1"/>
    <property type="molecule type" value="Genomic_DNA"/>
</dbReference>
<feature type="domain" description="Cytidyltransferase-like" evidence="3">
    <location>
        <begin position="12"/>
        <end position="127"/>
    </location>
</feature>
<gene>
    <name evidence="4" type="ORF">UV91_C0007G0041</name>
</gene>
<dbReference type="SUPFAM" id="SSF52374">
    <property type="entry name" value="Nucleotidylyl transferase"/>
    <property type="match status" value="1"/>
</dbReference>
<name>A0A0G1EMQ7_9BACT</name>
<comment type="caution">
    <text evidence="4">The sequence shown here is derived from an EMBL/GenBank/DDBJ whole genome shotgun (WGS) entry which is preliminary data.</text>
</comment>
<evidence type="ECO:0000256" key="1">
    <source>
        <dbReference type="ARBA" id="ARBA00022679"/>
    </source>
</evidence>
<dbReference type="Pfam" id="PF01467">
    <property type="entry name" value="CTP_transf_like"/>
    <property type="match status" value="1"/>
</dbReference>
<keyword evidence="2" id="KW-0548">Nucleotidyltransferase</keyword>
<evidence type="ECO:0000313" key="4">
    <source>
        <dbReference type="EMBL" id="KKT11341.1"/>
    </source>
</evidence>
<accession>A0A0G1EMQ7</accession>
<reference evidence="4 5" key="1">
    <citation type="journal article" date="2015" name="Nature">
        <title>rRNA introns, odd ribosomes, and small enigmatic genomes across a large radiation of phyla.</title>
        <authorList>
            <person name="Brown C.T."/>
            <person name="Hug L.A."/>
            <person name="Thomas B.C."/>
            <person name="Sharon I."/>
            <person name="Castelle C.J."/>
            <person name="Singh A."/>
            <person name="Wilkins M.J."/>
            <person name="Williams K.H."/>
            <person name="Banfield J.F."/>
        </authorList>
    </citation>
    <scope>NUCLEOTIDE SEQUENCE [LARGE SCALE GENOMIC DNA]</scope>
</reference>
<dbReference type="InterPro" id="IPR014729">
    <property type="entry name" value="Rossmann-like_a/b/a_fold"/>
</dbReference>
<evidence type="ECO:0000256" key="2">
    <source>
        <dbReference type="ARBA" id="ARBA00022695"/>
    </source>
</evidence>
<dbReference type="InterPro" id="IPR050385">
    <property type="entry name" value="Archaeal_FAD_synthase"/>
</dbReference>
<dbReference type="Proteomes" id="UP000033907">
    <property type="component" value="Unassembled WGS sequence"/>
</dbReference>
<evidence type="ECO:0000259" key="3">
    <source>
        <dbReference type="Pfam" id="PF01467"/>
    </source>
</evidence>
<proteinExistence type="predicted"/>
<protein>
    <submittedName>
        <fullName evidence="4">FAD synthase</fullName>
    </submittedName>
</protein>
<dbReference type="NCBIfam" id="TIGR00125">
    <property type="entry name" value="cyt_tran_rel"/>
    <property type="match status" value="1"/>
</dbReference>
<organism evidence="4 5">
    <name type="scientific">Candidatus Nomurabacteria bacterium GW2011_GWF2_43_24</name>
    <dbReference type="NCBI Taxonomy" id="1618778"/>
    <lineage>
        <taxon>Bacteria</taxon>
        <taxon>Candidatus Nomuraibacteriota</taxon>
    </lineage>
</organism>
<sequence>MSKKNVENKIMVFGTFDGLHRGHVNFFKQARKSAKNPFLIVSIARNKNVARIKGRKPVFSENQRMNLVKKSGFADRVVLAGKINHLPHILQEKPDIIALGYDQKAYVKNLKKDLKNKGISVEIVRLKPFKEEIYKNHLLKIKG</sequence>
<dbReference type="InterPro" id="IPR004821">
    <property type="entry name" value="Cyt_trans-like"/>
</dbReference>
<dbReference type="Gene3D" id="3.40.50.620">
    <property type="entry name" value="HUPs"/>
    <property type="match status" value="1"/>
</dbReference>
<dbReference type="GO" id="GO:0016779">
    <property type="term" value="F:nucleotidyltransferase activity"/>
    <property type="evidence" value="ECO:0007669"/>
    <property type="project" value="UniProtKB-KW"/>
</dbReference>
<keyword evidence="1" id="KW-0808">Transferase</keyword>
<dbReference type="PANTHER" id="PTHR43793:SF1">
    <property type="entry name" value="FAD SYNTHASE"/>
    <property type="match status" value="1"/>
</dbReference>